<dbReference type="PANTHER" id="PTHR42870">
    <property type="entry name" value="ACETYL-COA C-ACETYLTRANSFERASE"/>
    <property type="match status" value="1"/>
</dbReference>
<dbReference type="InterPro" id="IPR020615">
    <property type="entry name" value="Thiolase_acyl_enz_int_AS"/>
</dbReference>
<feature type="domain" description="Thiolase N-terminal" evidence="10">
    <location>
        <begin position="14"/>
        <end position="239"/>
    </location>
</feature>
<keyword evidence="3" id="KW-0813">Transport</keyword>
<evidence type="ECO:0000256" key="1">
    <source>
        <dbReference type="ARBA" id="ARBA00004275"/>
    </source>
</evidence>
<reference evidence="12" key="1">
    <citation type="journal article" date="2022" name="J. Hered.">
        <title>A De Novo Chromosome-Level Genome Assembly of the White-Tailed Deer, Odocoileus Virginianus.</title>
        <authorList>
            <person name="London E.W."/>
            <person name="Roca A.L."/>
            <person name="Novakofski J.E."/>
            <person name="Mateus-Pinilla N.E."/>
        </authorList>
    </citation>
    <scope>NUCLEOTIDE SEQUENCE [LARGE SCALE GENOMIC DNA]</scope>
</reference>
<name>A0ABM4I8V7_ODOVR</name>
<dbReference type="InterPro" id="IPR020616">
    <property type="entry name" value="Thiolase_N"/>
</dbReference>
<dbReference type="PANTHER" id="PTHR42870:SF1">
    <property type="entry name" value="NON-SPECIFIC LIPID-TRANSFER PROTEIN-LIKE 2"/>
    <property type="match status" value="1"/>
</dbReference>
<evidence type="ECO:0000256" key="8">
    <source>
        <dbReference type="ARBA" id="ARBA00023140"/>
    </source>
</evidence>
<evidence type="ECO:0000259" key="10">
    <source>
        <dbReference type="Pfam" id="PF00108"/>
    </source>
</evidence>
<dbReference type="PROSITE" id="PS00098">
    <property type="entry name" value="THIOLASE_1"/>
    <property type="match status" value="1"/>
</dbReference>
<evidence type="ECO:0000313" key="12">
    <source>
        <dbReference type="Proteomes" id="UP001652640"/>
    </source>
</evidence>
<sequence>MSLSASQSLLRNRVFVVGVGMTKFTKPGVENARDYPDLAKEAGQKALADAQIPYSAVEQACIGYVYGDSTSGQRAIYHGLGLTGIPIINVNNNCSTGSTALFVARQLVQGGLADCVLALGFEKMEKGPLALSTPNRANPVDKHLQVLINKYGLSAHPIAPQMFGGAGKEHMEKYGTTLEHFAKIGWKNHKHSVNNPYSQFQKEYSLDEVMTSRKIFDFLTVLQCCPTSDGAAAAILASEAFVQKHDLKSKAVEILAQEMVTDMPSSFEEKSIIKMVGFDMSKEAARKCYEKSGLRPSDIDVIELHDCFSSNELITYEALGLCPEGQGGKLVERGDNTYGGKWVINPSGGLISKGHPLGATGLAQCAELCWQLRGEAGKRQVPGAKVALQHNLGLGGAAVVTLYKMGFPEAARKESSL</sequence>
<dbReference type="NCBIfam" id="NF006102">
    <property type="entry name" value="PRK08256.1"/>
    <property type="match status" value="1"/>
</dbReference>
<feature type="domain" description="Thiolase C-terminal" evidence="11">
    <location>
        <begin position="278"/>
        <end position="398"/>
    </location>
</feature>
<dbReference type="GeneID" id="110123501"/>
<dbReference type="InterPro" id="IPR055140">
    <property type="entry name" value="Thiolase_C_2"/>
</dbReference>
<dbReference type="EC" id="2.3.1.176" evidence="2"/>
<accession>A0ABM4I8V7</accession>
<dbReference type="InterPro" id="IPR016039">
    <property type="entry name" value="Thiolase-like"/>
</dbReference>
<evidence type="ECO:0000313" key="13">
    <source>
        <dbReference type="RefSeq" id="XP_070324250.1"/>
    </source>
</evidence>
<evidence type="ECO:0000256" key="7">
    <source>
        <dbReference type="ARBA" id="ARBA00023121"/>
    </source>
</evidence>
<keyword evidence="7" id="KW-0446">Lipid-binding</keyword>
<keyword evidence="8" id="KW-0576">Peroxisome</keyword>
<evidence type="ECO:0000256" key="3">
    <source>
        <dbReference type="ARBA" id="ARBA00022448"/>
    </source>
</evidence>
<dbReference type="CDD" id="cd00826">
    <property type="entry name" value="nondecarbox_cond_enzymes"/>
    <property type="match status" value="1"/>
</dbReference>
<dbReference type="Gene3D" id="3.40.47.10">
    <property type="match status" value="1"/>
</dbReference>
<dbReference type="PROSITE" id="PS00737">
    <property type="entry name" value="THIOLASE_2"/>
    <property type="match status" value="1"/>
</dbReference>
<keyword evidence="6" id="KW-0445">Lipid transport</keyword>
<comment type="subcellular location">
    <subcellularLocation>
        <location evidence="1">Peroxisome</location>
    </subcellularLocation>
</comment>
<evidence type="ECO:0000256" key="5">
    <source>
        <dbReference type="ARBA" id="ARBA00022946"/>
    </source>
</evidence>
<dbReference type="SUPFAM" id="SSF53901">
    <property type="entry name" value="Thiolase-like"/>
    <property type="match status" value="2"/>
</dbReference>
<organism evidence="12 13">
    <name type="scientific">Odocoileus virginianus</name>
    <name type="common">White-tailed deer</name>
    <dbReference type="NCBI Taxonomy" id="9874"/>
    <lineage>
        <taxon>Eukaryota</taxon>
        <taxon>Metazoa</taxon>
        <taxon>Chordata</taxon>
        <taxon>Craniata</taxon>
        <taxon>Vertebrata</taxon>
        <taxon>Euteleostomi</taxon>
        <taxon>Mammalia</taxon>
        <taxon>Eutheria</taxon>
        <taxon>Laurasiatheria</taxon>
        <taxon>Artiodactyla</taxon>
        <taxon>Ruminantia</taxon>
        <taxon>Pecora</taxon>
        <taxon>Cervidae</taxon>
        <taxon>Odocoileinae</taxon>
        <taxon>Odocoileus</taxon>
    </lineage>
</organism>
<dbReference type="InterPro" id="IPR002155">
    <property type="entry name" value="Thiolase"/>
</dbReference>
<evidence type="ECO:0000256" key="2">
    <source>
        <dbReference type="ARBA" id="ARBA00012352"/>
    </source>
</evidence>
<evidence type="ECO:0000256" key="4">
    <source>
        <dbReference type="ARBA" id="ARBA00022679"/>
    </source>
</evidence>
<evidence type="ECO:0000256" key="9">
    <source>
        <dbReference type="ARBA" id="ARBA00032316"/>
    </source>
</evidence>
<dbReference type="PIRSF" id="PIRSF000429">
    <property type="entry name" value="Ac-CoA_Ac_transf"/>
    <property type="match status" value="1"/>
</dbReference>
<keyword evidence="5" id="KW-0809">Transit peptide</keyword>
<evidence type="ECO:0000259" key="11">
    <source>
        <dbReference type="Pfam" id="PF22691"/>
    </source>
</evidence>
<gene>
    <name evidence="13" type="primary">SCP2</name>
</gene>
<keyword evidence="12" id="KW-1185">Reference proteome</keyword>
<dbReference type="InterPro" id="IPR020613">
    <property type="entry name" value="Thiolase_CS"/>
</dbReference>
<dbReference type="Pfam" id="PF22691">
    <property type="entry name" value="Thiolase_C_1"/>
    <property type="match status" value="1"/>
</dbReference>
<protein>
    <recommendedName>
        <fullName evidence="2">propanoyl-CoA C-acyltransferase</fullName>
        <ecNumber evidence="2">2.3.1.176</ecNumber>
    </recommendedName>
    <alternativeName>
        <fullName evidence="9">Propanoyl-CoA C-acyltransferase</fullName>
    </alternativeName>
</protein>
<reference evidence="13" key="2">
    <citation type="submission" date="2025-08" db="UniProtKB">
        <authorList>
            <consortium name="RefSeq"/>
        </authorList>
    </citation>
    <scope>IDENTIFICATION</scope>
    <source>
        <tissue evidence="13">Tongue muscle</tissue>
    </source>
</reference>
<dbReference type="Pfam" id="PF00108">
    <property type="entry name" value="Thiolase_N"/>
    <property type="match status" value="1"/>
</dbReference>
<dbReference type="Proteomes" id="UP001652640">
    <property type="component" value="Chromosome 5"/>
</dbReference>
<dbReference type="RefSeq" id="XP_070324250.1">
    <property type="nucleotide sequence ID" value="XM_070468149.1"/>
</dbReference>
<evidence type="ECO:0000256" key="6">
    <source>
        <dbReference type="ARBA" id="ARBA00023055"/>
    </source>
</evidence>
<proteinExistence type="predicted"/>
<keyword evidence="4" id="KW-0808">Transferase</keyword>